<dbReference type="EMBL" id="CAJVAX010000002">
    <property type="protein sequence ID" value="CAG7612654.1"/>
    <property type="molecule type" value="Genomic_DNA"/>
</dbReference>
<reference evidence="2" key="1">
    <citation type="submission" date="2021-06" db="EMBL/GenBank/DDBJ databases">
        <authorList>
            <person name="Arsene-Ploetze F."/>
        </authorList>
    </citation>
    <scope>NUCLEOTIDE SEQUENCE</scope>
    <source>
        <strain evidence="2">SBRY1</strain>
    </source>
</reference>
<comment type="caution">
    <text evidence="2">The sequence shown here is derived from an EMBL/GenBank/DDBJ whole genome shotgun (WGS) entry which is preliminary data.</text>
</comment>
<sequence length="90" mass="10222">MDPGQRAGHQPGLERDSHHQRLRRVRAQRVLQRLAATVRVDHLRLPRHRDARGRVTELHQSLIRALPGGGRPLQSAREGGPRPTHLCRTS</sequence>
<feature type="region of interest" description="Disordered" evidence="1">
    <location>
        <begin position="64"/>
        <end position="90"/>
    </location>
</feature>
<evidence type="ECO:0000313" key="2">
    <source>
        <dbReference type="EMBL" id="CAG7612654.1"/>
    </source>
</evidence>
<evidence type="ECO:0000313" key="3">
    <source>
        <dbReference type="Proteomes" id="UP001153328"/>
    </source>
</evidence>
<dbReference type="AlphaFoldDB" id="A0A9W4GZF6"/>
<feature type="region of interest" description="Disordered" evidence="1">
    <location>
        <begin position="1"/>
        <end position="21"/>
    </location>
</feature>
<dbReference type="Proteomes" id="UP001153328">
    <property type="component" value="Unassembled WGS sequence"/>
</dbReference>
<proteinExistence type="predicted"/>
<name>A0A9W4GZF6_9ACTN</name>
<keyword evidence="3" id="KW-1185">Reference proteome</keyword>
<protein>
    <submittedName>
        <fullName evidence="2">Uncharacterized protein</fullName>
    </submittedName>
</protein>
<evidence type="ECO:0000256" key="1">
    <source>
        <dbReference type="SAM" id="MobiDB-lite"/>
    </source>
</evidence>
<organism evidence="2 3">
    <name type="scientific">Actinacidiphila bryophytorum</name>
    <dbReference type="NCBI Taxonomy" id="1436133"/>
    <lineage>
        <taxon>Bacteria</taxon>
        <taxon>Bacillati</taxon>
        <taxon>Actinomycetota</taxon>
        <taxon>Actinomycetes</taxon>
        <taxon>Kitasatosporales</taxon>
        <taxon>Streptomycetaceae</taxon>
        <taxon>Actinacidiphila</taxon>
    </lineage>
</organism>
<accession>A0A9W4GZF6</accession>
<gene>
    <name evidence="2" type="ORF">SBRY_100049</name>
</gene>